<dbReference type="VEuPathDB" id="FungiDB:PSTT_16494"/>
<proteinExistence type="predicted"/>
<evidence type="ECO:0000313" key="3">
    <source>
        <dbReference type="Proteomes" id="UP000239156"/>
    </source>
</evidence>
<feature type="region of interest" description="Disordered" evidence="1">
    <location>
        <begin position="105"/>
        <end position="142"/>
    </location>
</feature>
<gene>
    <name evidence="2" type="ORF">PSTT_16494</name>
</gene>
<accession>A0A2S4UCK4</accession>
<comment type="caution">
    <text evidence="2">The sequence shown here is derived from an EMBL/GenBank/DDBJ whole genome shotgun (WGS) entry which is preliminary data.</text>
</comment>
<reference evidence="2" key="1">
    <citation type="submission" date="2017-12" db="EMBL/GenBank/DDBJ databases">
        <title>Gene loss provides genomic basis for host adaptation in cereal stripe rust fungi.</title>
        <authorList>
            <person name="Xia C."/>
        </authorList>
    </citation>
    <scope>NUCLEOTIDE SEQUENCE [LARGE SCALE GENOMIC DNA]</scope>
    <source>
        <strain evidence="2">93-210</strain>
    </source>
</reference>
<dbReference type="EMBL" id="PKSL01000369">
    <property type="protein sequence ID" value="POV95043.1"/>
    <property type="molecule type" value="Genomic_DNA"/>
</dbReference>
<dbReference type="Proteomes" id="UP000239156">
    <property type="component" value="Unassembled WGS sequence"/>
</dbReference>
<protein>
    <submittedName>
        <fullName evidence="2">Uncharacterized protein</fullName>
    </submittedName>
</protein>
<feature type="compositionally biased region" description="Basic and acidic residues" evidence="1">
    <location>
        <begin position="1"/>
        <end position="19"/>
    </location>
</feature>
<name>A0A2S4UCK4_9BASI</name>
<organism evidence="2 3">
    <name type="scientific">Puccinia striiformis</name>
    <dbReference type="NCBI Taxonomy" id="27350"/>
    <lineage>
        <taxon>Eukaryota</taxon>
        <taxon>Fungi</taxon>
        <taxon>Dikarya</taxon>
        <taxon>Basidiomycota</taxon>
        <taxon>Pucciniomycotina</taxon>
        <taxon>Pucciniomycetes</taxon>
        <taxon>Pucciniales</taxon>
        <taxon>Pucciniaceae</taxon>
        <taxon>Puccinia</taxon>
    </lineage>
</organism>
<sequence length="142" mass="15616">MTAEERHISPAAKKQDRIPSETTAKPVFGAMELELEDEIQRQEEETVAIVAVALLLTTLTHFGTQGIPYNDLPLSSEDYTIAILQGNLCRTLDVFCQPSAPRMNTAVAKNRQTPKPNKAHGETQSSKLKEDVPSQDVQGATR</sequence>
<keyword evidence="3" id="KW-1185">Reference proteome</keyword>
<evidence type="ECO:0000256" key="1">
    <source>
        <dbReference type="SAM" id="MobiDB-lite"/>
    </source>
</evidence>
<dbReference type="AlphaFoldDB" id="A0A2S4UCK4"/>
<evidence type="ECO:0000313" key="2">
    <source>
        <dbReference type="EMBL" id="POV95043.1"/>
    </source>
</evidence>
<feature type="region of interest" description="Disordered" evidence="1">
    <location>
        <begin position="1"/>
        <end position="21"/>
    </location>
</feature>